<sequence>MVTPFRVGKIQSYVPRKRLKYFCTTIEPGAYLVDAFPFLRHLLAWFQGLQKHGMDWSLMLSEAPFKYVQGAKTDATRGCVVAEALEEETLEENGALPEVDELIEWSSDSGGHGIDTTSSVLASFLLAMTTSPGCMQESSGRTFVNARKWGLTDHKPPYHSC</sequence>
<reference evidence="1" key="1">
    <citation type="submission" date="2019-10" db="EMBL/GenBank/DDBJ databases">
        <authorList>
            <consortium name="DOE Joint Genome Institute"/>
            <person name="Kuo A."/>
            <person name="Miyauchi S."/>
            <person name="Kiss E."/>
            <person name="Drula E."/>
            <person name="Kohler A."/>
            <person name="Sanchez-Garcia M."/>
            <person name="Andreopoulos B."/>
            <person name="Barry K.W."/>
            <person name="Bonito G."/>
            <person name="Buee M."/>
            <person name="Carver A."/>
            <person name="Chen C."/>
            <person name="Cichocki N."/>
            <person name="Clum A."/>
            <person name="Culley D."/>
            <person name="Crous P.W."/>
            <person name="Fauchery L."/>
            <person name="Girlanda M."/>
            <person name="Hayes R."/>
            <person name="Keri Z."/>
            <person name="Labutti K."/>
            <person name="Lipzen A."/>
            <person name="Lombard V."/>
            <person name="Magnuson J."/>
            <person name="Maillard F."/>
            <person name="Morin E."/>
            <person name="Murat C."/>
            <person name="Nolan M."/>
            <person name="Ohm R."/>
            <person name="Pangilinan J."/>
            <person name="Pereira M."/>
            <person name="Perotto S."/>
            <person name="Peter M."/>
            <person name="Riley R."/>
            <person name="Sitrit Y."/>
            <person name="Stielow B."/>
            <person name="Szollosi G."/>
            <person name="Zifcakova L."/>
            <person name="Stursova M."/>
            <person name="Spatafora J.W."/>
            <person name="Tedersoo L."/>
            <person name="Vaario L.-M."/>
            <person name="Yamada A."/>
            <person name="Yan M."/>
            <person name="Wang P."/>
            <person name="Xu J."/>
            <person name="Bruns T."/>
            <person name="Baldrian P."/>
            <person name="Vilgalys R."/>
            <person name="Henrissat B."/>
            <person name="Grigoriev I.V."/>
            <person name="Hibbett D."/>
            <person name="Nagy L.G."/>
            <person name="Martin F.M."/>
        </authorList>
    </citation>
    <scope>NUCLEOTIDE SEQUENCE</scope>
    <source>
        <strain evidence="1">P2</strain>
    </source>
</reference>
<evidence type="ECO:0000313" key="1">
    <source>
        <dbReference type="EMBL" id="KAF9653050.1"/>
    </source>
</evidence>
<proteinExistence type="predicted"/>
<keyword evidence="2" id="KW-1185">Reference proteome</keyword>
<name>A0ACB6ZTD1_THEGA</name>
<reference evidence="1" key="2">
    <citation type="journal article" date="2020" name="Nat. Commun.">
        <title>Large-scale genome sequencing of mycorrhizal fungi provides insights into the early evolution of symbiotic traits.</title>
        <authorList>
            <person name="Miyauchi S."/>
            <person name="Kiss E."/>
            <person name="Kuo A."/>
            <person name="Drula E."/>
            <person name="Kohler A."/>
            <person name="Sanchez-Garcia M."/>
            <person name="Morin E."/>
            <person name="Andreopoulos B."/>
            <person name="Barry K.W."/>
            <person name="Bonito G."/>
            <person name="Buee M."/>
            <person name="Carver A."/>
            <person name="Chen C."/>
            <person name="Cichocki N."/>
            <person name="Clum A."/>
            <person name="Culley D."/>
            <person name="Crous P.W."/>
            <person name="Fauchery L."/>
            <person name="Girlanda M."/>
            <person name="Hayes R.D."/>
            <person name="Keri Z."/>
            <person name="LaButti K."/>
            <person name="Lipzen A."/>
            <person name="Lombard V."/>
            <person name="Magnuson J."/>
            <person name="Maillard F."/>
            <person name="Murat C."/>
            <person name="Nolan M."/>
            <person name="Ohm R.A."/>
            <person name="Pangilinan J."/>
            <person name="Pereira M.F."/>
            <person name="Perotto S."/>
            <person name="Peter M."/>
            <person name="Pfister S."/>
            <person name="Riley R."/>
            <person name="Sitrit Y."/>
            <person name="Stielow J.B."/>
            <person name="Szollosi G."/>
            <person name="Zifcakova L."/>
            <person name="Stursova M."/>
            <person name="Spatafora J.W."/>
            <person name="Tedersoo L."/>
            <person name="Vaario L.M."/>
            <person name="Yamada A."/>
            <person name="Yan M."/>
            <person name="Wang P."/>
            <person name="Xu J."/>
            <person name="Bruns T."/>
            <person name="Baldrian P."/>
            <person name="Vilgalys R."/>
            <person name="Dunand C."/>
            <person name="Henrissat B."/>
            <person name="Grigoriev I.V."/>
            <person name="Hibbett D."/>
            <person name="Nagy L.G."/>
            <person name="Martin F.M."/>
        </authorList>
    </citation>
    <scope>NUCLEOTIDE SEQUENCE</scope>
    <source>
        <strain evidence="1">P2</strain>
    </source>
</reference>
<protein>
    <submittedName>
        <fullName evidence="1">Uncharacterized protein</fullName>
    </submittedName>
</protein>
<comment type="caution">
    <text evidence="1">The sequence shown here is derived from an EMBL/GenBank/DDBJ whole genome shotgun (WGS) entry which is preliminary data.</text>
</comment>
<evidence type="ECO:0000313" key="2">
    <source>
        <dbReference type="Proteomes" id="UP000886501"/>
    </source>
</evidence>
<dbReference type="Proteomes" id="UP000886501">
    <property type="component" value="Unassembled WGS sequence"/>
</dbReference>
<accession>A0ACB6ZTD1</accession>
<gene>
    <name evidence="1" type="ORF">BDM02DRAFT_2140665</name>
</gene>
<dbReference type="EMBL" id="MU117965">
    <property type="protein sequence ID" value="KAF9653050.1"/>
    <property type="molecule type" value="Genomic_DNA"/>
</dbReference>
<organism evidence="1 2">
    <name type="scientific">Thelephora ganbajun</name>
    <name type="common">Ganba fungus</name>
    <dbReference type="NCBI Taxonomy" id="370292"/>
    <lineage>
        <taxon>Eukaryota</taxon>
        <taxon>Fungi</taxon>
        <taxon>Dikarya</taxon>
        <taxon>Basidiomycota</taxon>
        <taxon>Agaricomycotina</taxon>
        <taxon>Agaricomycetes</taxon>
        <taxon>Thelephorales</taxon>
        <taxon>Thelephoraceae</taxon>
        <taxon>Thelephora</taxon>
    </lineage>
</organism>